<evidence type="ECO:0000313" key="3">
    <source>
        <dbReference type="Proteomes" id="UP001519306"/>
    </source>
</evidence>
<proteinExistence type="predicted"/>
<organism evidence="2 3">
    <name type="scientific">Peptoniphilus stercorisuis</name>
    <dbReference type="NCBI Taxonomy" id="1436965"/>
    <lineage>
        <taxon>Bacteria</taxon>
        <taxon>Bacillati</taxon>
        <taxon>Bacillota</taxon>
        <taxon>Tissierellia</taxon>
        <taxon>Tissierellales</taxon>
        <taxon>Peptoniphilaceae</taxon>
        <taxon>Peptoniphilus</taxon>
    </lineage>
</organism>
<feature type="coiled-coil region" evidence="1">
    <location>
        <begin position="43"/>
        <end position="90"/>
    </location>
</feature>
<dbReference type="RefSeq" id="WP_210061836.1">
    <property type="nucleotide sequence ID" value="NZ_JAGGLJ010000017.1"/>
</dbReference>
<dbReference type="EMBL" id="JAGGLJ010000017">
    <property type="protein sequence ID" value="MBP2026007.1"/>
    <property type="molecule type" value="Genomic_DNA"/>
</dbReference>
<keyword evidence="3" id="KW-1185">Reference proteome</keyword>
<evidence type="ECO:0000313" key="2">
    <source>
        <dbReference type="EMBL" id="MBP2026007.1"/>
    </source>
</evidence>
<accession>A0ABS4KE18</accession>
<sequence>MKKRYFILLLILGFFISKFIYDYAPLDYENNIDLKTYLGIDYNKLNNKDIDKLNEKVNEINNLKINRKNINKYYELIEELNNEIKNANISLPYTDYKEYLEENKKNFNKNDYEKALSISEDINSLNEKIDKLNNSKVIENLYDYKDKIKILEEERGKLLIKNNVDPYFIDNSLEENNVKFNLIGIENKELNITKNIENKSDIILYEKIWSYIKTIIPKDYIDFISKLEIYTDGYEDTLAYVINDEEILNKWIIAVDLRDSIDYKGNFNTEFRNTLIHEFMHLISLNNTQIEDDLNQYAETYTIDEGSLKKDSYLNVFYNKFWKNHRNYLDKTQRDYLSEEEKQELIYDFYLEHENEFVSDYAATNPVEDLAETFMYFVIEDKPKDNSIKSEKIKFLYNYEELVNLRNFIIEKDKTV</sequence>
<feature type="coiled-coil region" evidence="1">
    <location>
        <begin position="115"/>
        <end position="154"/>
    </location>
</feature>
<evidence type="ECO:0000256" key="1">
    <source>
        <dbReference type="SAM" id="Coils"/>
    </source>
</evidence>
<protein>
    <submittedName>
        <fullName evidence="2">Uncharacterized protein</fullName>
    </submittedName>
</protein>
<reference evidence="2 3" key="1">
    <citation type="submission" date="2021-03" db="EMBL/GenBank/DDBJ databases">
        <title>Genomic Encyclopedia of Type Strains, Phase IV (KMG-IV): sequencing the most valuable type-strain genomes for metagenomic binning, comparative biology and taxonomic classification.</title>
        <authorList>
            <person name="Goeker M."/>
        </authorList>
    </citation>
    <scope>NUCLEOTIDE SEQUENCE [LARGE SCALE GENOMIC DNA]</scope>
    <source>
        <strain evidence="2 3">DSM 27563</strain>
    </source>
</reference>
<comment type="caution">
    <text evidence="2">The sequence shown here is derived from an EMBL/GenBank/DDBJ whole genome shotgun (WGS) entry which is preliminary data.</text>
</comment>
<dbReference type="Proteomes" id="UP001519306">
    <property type="component" value="Unassembled WGS sequence"/>
</dbReference>
<gene>
    <name evidence="2" type="ORF">J2Z71_001559</name>
</gene>
<keyword evidence="1" id="KW-0175">Coiled coil</keyword>
<dbReference type="SUPFAM" id="SSF55486">
    <property type="entry name" value="Metalloproteases ('zincins'), catalytic domain"/>
    <property type="match status" value="1"/>
</dbReference>
<name>A0ABS4KE18_9FIRM</name>